<dbReference type="AlphaFoldDB" id="A0A239KXU4"/>
<accession>A0A239KXU4</accession>
<evidence type="ECO:0000256" key="4">
    <source>
        <dbReference type="ARBA" id="ARBA00022538"/>
    </source>
</evidence>
<keyword evidence="7" id="KW-0630">Potassium</keyword>
<comment type="subcellular location">
    <subcellularLocation>
        <location evidence="1">Membrane</location>
        <topology evidence="1">Multi-pass membrane protein</topology>
    </subcellularLocation>
</comment>
<dbReference type="Pfam" id="PF06736">
    <property type="entry name" value="TMEM175"/>
    <property type="match status" value="1"/>
</dbReference>
<evidence type="ECO:0000256" key="7">
    <source>
        <dbReference type="ARBA" id="ARBA00022958"/>
    </source>
</evidence>
<evidence type="ECO:0000256" key="3">
    <source>
        <dbReference type="ARBA" id="ARBA00022448"/>
    </source>
</evidence>
<dbReference type="EMBL" id="FZOF01000017">
    <property type="protein sequence ID" value="SNT23176.1"/>
    <property type="molecule type" value="Genomic_DNA"/>
</dbReference>
<keyword evidence="4" id="KW-0633">Potassium transport</keyword>
<evidence type="ECO:0000256" key="6">
    <source>
        <dbReference type="ARBA" id="ARBA00022826"/>
    </source>
</evidence>
<dbReference type="OrthoDB" id="7626281at2"/>
<comment type="similarity">
    <text evidence="2">Belongs to the TMEM175 family.</text>
</comment>
<evidence type="ECO:0000313" key="16">
    <source>
        <dbReference type="Proteomes" id="UP000198280"/>
    </source>
</evidence>
<evidence type="ECO:0000256" key="10">
    <source>
        <dbReference type="ARBA" id="ARBA00023136"/>
    </source>
</evidence>
<keyword evidence="10 14" id="KW-0472">Membrane</keyword>
<keyword evidence="11" id="KW-0407">Ion channel</keyword>
<feature type="transmembrane region" description="Helical" evidence="14">
    <location>
        <begin position="94"/>
        <end position="114"/>
    </location>
</feature>
<dbReference type="Proteomes" id="UP000198280">
    <property type="component" value="Unassembled WGS sequence"/>
</dbReference>
<gene>
    <name evidence="15" type="ORF">SAMN05216252_117139</name>
</gene>
<organism evidence="15 16">
    <name type="scientific">Actinacidiphila glaucinigra</name>
    <dbReference type="NCBI Taxonomy" id="235986"/>
    <lineage>
        <taxon>Bacteria</taxon>
        <taxon>Bacillati</taxon>
        <taxon>Actinomycetota</taxon>
        <taxon>Actinomycetes</taxon>
        <taxon>Kitasatosporales</taxon>
        <taxon>Streptomycetaceae</taxon>
        <taxon>Actinacidiphila</taxon>
    </lineage>
</organism>
<keyword evidence="3" id="KW-0813">Transport</keyword>
<feature type="region of interest" description="Disordered" evidence="13">
    <location>
        <begin position="1"/>
        <end position="20"/>
    </location>
</feature>
<reference evidence="15 16" key="1">
    <citation type="submission" date="2017-06" db="EMBL/GenBank/DDBJ databases">
        <authorList>
            <person name="Kim H.J."/>
            <person name="Triplett B.A."/>
        </authorList>
    </citation>
    <scope>NUCLEOTIDE SEQUENCE [LARGE SCALE GENOMIC DNA]</scope>
    <source>
        <strain evidence="15 16">CGMCC 4.1858</strain>
    </source>
</reference>
<dbReference type="GO" id="GO:0015252">
    <property type="term" value="F:proton channel activity"/>
    <property type="evidence" value="ECO:0007669"/>
    <property type="project" value="InterPro"/>
</dbReference>
<keyword evidence="9" id="KW-0406">Ion transport</keyword>
<evidence type="ECO:0000256" key="11">
    <source>
        <dbReference type="ARBA" id="ARBA00023303"/>
    </source>
</evidence>
<dbReference type="RefSeq" id="WP_089226690.1">
    <property type="nucleotide sequence ID" value="NZ_FZOF01000017.1"/>
</dbReference>
<feature type="transmembrane region" description="Helical" evidence="14">
    <location>
        <begin position="29"/>
        <end position="47"/>
    </location>
</feature>
<dbReference type="GO" id="GO:0005267">
    <property type="term" value="F:potassium channel activity"/>
    <property type="evidence" value="ECO:0007669"/>
    <property type="project" value="UniProtKB-KW"/>
</dbReference>
<feature type="transmembrane region" description="Helical" evidence="14">
    <location>
        <begin position="59"/>
        <end position="82"/>
    </location>
</feature>
<feature type="transmembrane region" description="Helical" evidence="14">
    <location>
        <begin position="184"/>
        <end position="215"/>
    </location>
</feature>
<evidence type="ECO:0000256" key="12">
    <source>
        <dbReference type="ARBA" id="ARBA00034430"/>
    </source>
</evidence>
<proteinExistence type="inferred from homology"/>
<dbReference type="PANTHER" id="PTHR31462">
    <property type="entry name" value="ENDOSOMAL/LYSOSOMAL POTASSIUM CHANNEL TMEM175"/>
    <property type="match status" value="1"/>
</dbReference>
<keyword evidence="5 14" id="KW-0812">Transmembrane</keyword>
<keyword evidence="8 14" id="KW-1133">Transmembrane helix</keyword>
<protein>
    <submittedName>
        <fullName evidence="15">Uncharacterized membrane protein</fullName>
    </submittedName>
</protein>
<name>A0A239KXU4_9ACTN</name>
<evidence type="ECO:0000256" key="14">
    <source>
        <dbReference type="SAM" id="Phobius"/>
    </source>
</evidence>
<dbReference type="InterPro" id="IPR010617">
    <property type="entry name" value="TMEM175-like"/>
</dbReference>
<evidence type="ECO:0000256" key="5">
    <source>
        <dbReference type="ARBA" id="ARBA00022692"/>
    </source>
</evidence>
<keyword evidence="6" id="KW-0631">Potassium channel</keyword>
<dbReference type="GO" id="GO:0016020">
    <property type="term" value="C:membrane"/>
    <property type="evidence" value="ECO:0007669"/>
    <property type="project" value="UniProtKB-SubCell"/>
</dbReference>
<feature type="transmembrane region" description="Helical" evidence="14">
    <location>
        <begin position="134"/>
        <end position="157"/>
    </location>
</feature>
<keyword evidence="16" id="KW-1185">Reference proteome</keyword>
<evidence type="ECO:0000313" key="15">
    <source>
        <dbReference type="EMBL" id="SNT23176.1"/>
    </source>
</evidence>
<evidence type="ECO:0000256" key="2">
    <source>
        <dbReference type="ARBA" id="ARBA00006920"/>
    </source>
</evidence>
<evidence type="ECO:0000256" key="13">
    <source>
        <dbReference type="SAM" id="MobiDB-lite"/>
    </source>
</evidence>
<sequence length="235" mass="25364">MANPPDRDVPSSPAADDGMRLSGTDRVEGFSDAVFAIVITLLVLDLYDPHHGPGELVPGLAAAWPAYVAFLVSFVYVGVIWLNHHGLFRRIRRMDVGLLWINLAILFSAVIVPFPTAVLGDALGDEGNPHGQRVAVVLYALVAAVMSAPWWGVFTYLRDHPELLQPGVSPRYLQTQRIRPLTGLAMYVVCGIGGWFIGPAVGVVCIAVVILYHALTCEGLHEGPLGRLLGVAGRR</sequence>
<dbReference type="PANTHER" id="PTHR31462:SF5">
    <property type="entry name" value="ENDOSOMAL_LYSOSOMAL PROTON CHANNEL TMEM175"/>
    <property type="match status" value="1"/>
</dbReference>
<evidence type="ECO:0000256" key="8">
    <source>
        <dbReference type="ARBA" id="ARBA00022989"/>
    </source>
</evidence>
<evidence type="ECO:0000256" key="1">
    <source>
        <dbReference type="ARBA" id="ARBA00004141"/>
    </source>
</evidence>
<comment type="catalytic activity">
    <reaction evidence="12">
        <text>K(+)(in) = K(+)(out)</text>
        <dbReference type="Rhea" id="RHEA:29463"/>
        <dbReference type="ChEBI" id="CHEBI:29103"/>
    </reaction>
</comment>
<evidence type="ECO:0000256" key="9">
    <source>
        <dbReference type="ARBA" id="ARBA00023065"/>
    </source>
</evidence>